<reference evidence="1" key="2">
    <citation type="journal article" date="2015" name="Fish Shellfish Immunol.">
        <title>Early steps in the European eel (Anguilla anguilla)-Vibrio vulnificus interaction in the gills: Role of the RtxA13 toxin.</title>
        <authorList>
            <person name="Callol A."/>
            <person name="Pajuelo D."/>
            <person name="Ebbesson L."/>
            <person name="Teles M."/>
            <person name="MacKenzie S."/>
            <person name="Amaro C."/>
        </authorList>
    </citation>
    <scope>NUCLEOTIDE SEQUENCE</scope>
</reference>
<protein>
    <submittedName>
        <fullName evidence="1">Uncharacterized protein</fullName>
    </submittedName>
</protein>
<evidence type="ECO:0000313" key="1">
    <source>
        <dbReference type="EMBL" id="JAH85092.1"/>
    </source>
</evidence>
<dbReference type="EMBL" id="GBXM01023485">
    <property type="protein sequence ID" value="JAH85092.1"/>
    <property type="molecule type" value="Transcribed_RNA"/>
</dbReference>
<sequence length="54" mass="5833">MPFVCQICPCSSVTSVPTQLLAHNLHVATTKTNDSAHKSFHLLLALPKCISAQE</sequence>
<name>A0A0E9W410_ANGAN</name>
<reference evidence="1" key="1">
    <citation type="submission" date="2014-11" db="EMBL/GenBank/DDBJ databases">
        <authorList>
            <person name="Amaro Gonzalez C."/>
        </authorList>
    </citation>
    <scope>NUCLEOTIDE SEQUENCE</scope>
</reference>
<proteinExistence type="predicted"/>
<organism evidence="1">
    <name type="scientific">Anguilla anguilla</name>
    <name type="common">European freshwater eel</name>
    <name type="synonym">Muraena anguilla</name>
    <dbReference type="NCBI Taxonomy" id="7936"/>
    <lineage>
        <taxon>Eukaryota</taxon>
        <taxon>Metazoa</taxon>
        <taxon>Chordata</taxon>
        <taxon>Craniata</taxon>
        <taxon>Vertebrata</taxon>
        <taxon>Euteleostomi</taxon>
        <taxon>Actinopterygii</taxon>
        <taxon>Neopterygii</taxon>
        <taxon>Teleostei</taxon>
        <taxon>Anguilliformes</taxon>
        <taxon>Anguillidae</taxon>
        <taxon>Anguilla</taxon>
    </lineage>
</organism>
<dbReference type="AlphaFoldDB" id="A0A0E9W410"/>
<accession>A0A0E9W410</accession>